<evidence type="ECO:0000313" key="10">
    <source>
        <dbReference type="Proteomes" id="UP000824221"/>
    </source>
</evidence>
<evidence type="ECO:0000256" key="8">
    <source>
        <dbReference type="SAM" id="Phobius"/>
    </source>
</evidence>
<feature type="transmembrane region" description="Helical" evidence="8">
    <location>
        <begin position="395"/>
        <end position="413"/>
    </location>
</feature>
<dbReference type="GO" id="GO:0042910">
    <property type="term" value="F:xenobiotic transmembrane transporter activity"/>
    <property type="evidence" value="ECO:0007669"/>
    <property type="project" value="InterPro"/>
</dbReference>
<name>A0A9D2H112_9FIRM</name>
<feature type="transmembrane region" description="Helical" evidence="8">
    <location>
        <begin position="205"/>
        <end position="223"/>
    </location>
</feature>
<evidence type="ECO:0000313" key="9">
    <source>
        <dbReference type="EMBL" id="HJA01774.1"/>
    </source>
</evidence>
<dbReference type="PANTHER" id="PTHR43549">
    <property type="entry name" value="MULTIDRUG RESISTANCE PROTEIN YPNP-RELATED"/>
    <property type="match status" value="1"/>
</dbReference>
<dbReference type="InterPro" id="IPR052031">
    <property type="entry name" value="Membrane_Transporter-Flippase"/>
</dbReference>
<feature type="transmembrane region" description="Helical" evidence="8">
    <location>
        <begin position="25"/>
        <end position="46"/>
    </location>
</feature>
<dbReference type="AlphaFoldDB" id="A0A9D2H112"/>
<sequence length="681" mass="74394">MPNTRTKAKPLDASALYGTEKIWKILFKLAPPVMLAQLIQALYNVVDSLFVGRYSDSGLTALSIIYPVQLLMIALAVGTGVGINTVMAAKLGTGHKEEADEYAGVGTPLAVVLWALFALLGYLLMPAYARMSTTSEAVIEDVIVYGRIACVLSFGLFLESVWTKVLQAVGNMKVPMFAQIAGAAVNIVLDPLLIFGVWVFPEMGIAGAAVATVAGQIVAALIVMKGGFRKSPALKLYPRHTLTIFRLGIPNILMQAAYTFYILGLNLILSGFSDQAVTALGLYYKWQTFFFIPLGAMQTCIVPVISFNYAAKDIRRCQKTLWASVLFGAVFMAVGLIVFETLPAQMLSVFTSDPEVIRIGTVGFRFTGASFLPLVTSLIFPAFFQAVGASLKSTLLTVVRTVVCFVPLGYLFSRFGLTMFWMTYPVTEIVTTIVGLVCYKQFLGCDYVRSAGQPPLLEAGELALKPSKPGVIVTIARQHGSSGKQIGKMAAKKLGIPFYYKEMIALAAHESGLDRDFISNIHKNSPDVLRGLYLSSHAVRRAMLAQDKIIRKIAEEGSCVIVGRAADHVLRDFPNVVKVFIGAPEEFRISRVREVYGDTLQEAKRNLRHSDKARAGYYRHLSGKRWGDPQNYDLVLDSSKGLETAAETLAAFVKEKERALFPQADTPQKEQAGAAEVQTQQ</sequence>
<feature type="transmembrane region" description="Helical" evidence="8">
    <location>
        <begin position="289"/>
        <end position="309"/>
    </location>
</feature>
<evidence type="ECO:0000256" key="4">
    <source>
        <dbReference type="ARBA" id="ARBA00022692"/>
    </source>
</evidence>
<evidence type="ECO:0000256" key="7">
    <source>
        <dbReference type="SAM" id="MobiDB-lite"/>
    </source>
</evidence>
<keyword evidence="6 8" id="KW-0472">Membrane</keyword>
<dbReference type="Pfam" id="PF01554">
    <property type="entry name" value="MatE"/>
    <property type="match status" value="2"/>
</dbReference>
<dbReference type="NCBIfam" id="TIGR00797">
    <property type="entry name" value="matE"/>
    <property type="match status" value="1"/>
</dbReference>
<keyword evidence="3" id="KW-1003">Cell membrane</keyword>
<dbReference type="InterPro" id="IPR002528">
    <property type="entry name" value="MATE_fam"/>
</dbReference>
<feature type="transmembrane region" description="Helical" evidence="8">
    <location>
        <begin position="66"/>
        <end position="89"/>
    </location>
</feature>
<feature type="transmembrane region" description="Helical" evidence="8">
    <location>
        <begin position="101"/>
        <end position="124"/>
    </location>
</feature>
<accession>A0A9D2H112</accession>
<dbReference type="GO" id="GO:0005886">
    <property type="term" value="C:plasma membrane"/>
    <property type="evidence" value="ECO:0007669"/>
    <property type="project" value="UniProtKB-SubCell"/>
</dbReference>
<protein>
    <submittedName>
        <fullName evidence="9">MATE family efflux transporter</fullName>
    </submittedName>
</protein>
<keyword evidence="2" id="KW-0813">Transport</keyword>
<dbReference type="Pfam" id="PF13189">
    <property type="entry name" value="Cytidylate_kin2"/>
    <property type="match status" value="1"/>
</dbReference>
<comment type="subcellular location">
    <subcellularLocation>
        <location evidence="1">Cell membrane</location>
        <topology evidence="1">Multi-pass membrane protein</topology>
    </subcellularLocation>
</comment>
<feature type="transmembrane region" description="Helical" evidence="8">
    <location>
        <begin position="244"/>
        <end position="269"/>
    </location>
</feature>
<dbReference type="EMBL" id="DXAJ01000001">
    <property type="protein sequence ID" value="HJA01774.1"/>
    <property type="molecule type" value="Genomic_DNA"/>
</dbReference>
<dbReference type="Proteomes" id="UP000824221">
    <property type="component" value="Unassembled WGS sequence"/>
</dbReference>
<feature type="region of interest" description="Disordered" evidence="7">
    <location>
        <begin position="660"/>
        <end position="681"/>
    </location>
</feature>
<comment type="caution">
    <text evidence="9">The sequence shown here is derived from an EMBL/GenBank/DDBJ whole genome shotgun (WGS) entry which is preliminary data.</text>
</comment>
<reference evidence="9" key="2">
    <citation type="submission" date="2021-04" db="EMBL/GenBank/DDBJ databases">
        <authorList>
            <person name="Gilroy R."/>
        </authorList>
    </citation>
    <scope>NUCLEOTIDE SEQUENCE</scope>
    <source>
        <strain evidence="9">CHK156-179</strain>
    </source>
</reference>
<dbReference type="GO" id="GO:0015297">
    <property type="term" value="F:antiporter activity"/>
    <property type="evidence" value="ECO:0007669"/>
    <property type="project" value="InterPro"/>
</dbReference>
<evidence type="ECO:0000256" key="6">
    <source>
        <dbReference type="ARBA" id="ARBA00023136"/>
    </source>
</evidence>
<feature type="transmembrane region" description="Helical" evidence="8">
    <location>
        <begin position="362"/>
        <end position="383"/>
    </location>
</feature>
<feature type="transmembrane region" description="Helical" evidence="8">
    <location>
        <begin position="419"/>
        <end position="439"/>
    </location>
</feature>
<feature type="transmembrane region" description="Helical" evidence="8">
    <location>
        <begin position="321"/>
        <end position="342"/>
    </location>
</feature>
<evidence type="ECO:0000256" key="3">
    <source>
        <dbReference type="ARBA" id="ARBA00022475"/>
    </source>
</evidence>
<dbReference type="PANTHER" id="PTHR43549:SF3">
    <property type="entry name" value="MULTIDRUG RESISTANCE PROTEIN YPNP-RELATED"/>
    <property type="match status" value="1"/>
</dbReference>
<feature type="transmembrane region" description="Helical" evidence="8">
    <location>
        <begin position="174"/>
        <end position="199"/>
    </location>
</feature>
<feature type="transmembrane region" description="Helical" evidence="8">
    <location>
        <begin position="144"/>
        <end position="162"/>
    </location>
</feature>
<reference evidence="9" key="1">
    <citation type="journal article" date="2021" name="PeerJ">
        <title>Extensive microbial diversity within the chicken gut microbiome revealed by metagenomics and culture.</title>
        <authorList>
            <person name="Gilroy R."/>
            <person name="Ravi A."/>
            <person name="Getino M."/>
            <person name="Pursley I."/>
            <person name="Horton D.L."/>
            <person name="Alikhan N.F."/>
            <person name="Baker D."/>
            <person name="Gharbi K."/>
            <person name="Hall N."/>
            <person name="Watson M."/>
            <person name="Adriaenssens E.M."/>
            <person name="Foster-Nyarko E."/>
            <person name="Jarju S."/>
            <person name="Secka A."/>
            <person name="Antonio M."/>
            <person name="Oren A."/>
            <person name="Chaudhuri R.R."/>
            <person name="La Ragione R."/>
            <person name="Hildebrand F."/>
            <person name="Pallen M.J."/>
        </authorList>
    </citation>
    <scope>NUCLEOTIDE SEQUENCE</scope>
    <source>
        <strain evidence="9">CHK156-179</strain>
    </source>
</reference>
<dbReference type="Gene3D" id="3.40.50.300">
    <property type="entry name" value="P-loop containing nucleotide triphosphate hydrolases"/>
    <property type="match status" value="1"/>
</dbReference>
<evidence type="ECO:0000256" key="1">
    <source>
        <dbReference type="ARBA" id="ARBA00004651"/>
    </source>
</evidence>
<keyword evidence="4 8" id="KW-0812">Transmembrane</keyword>
<keyword evidence="5 8" id="KW-1133">Transmembrane helix</keyword>
<evidence type="ECO:0000256" key="2">
    <source>
        <dbReference type="ARBA" id="ARBA00022448"/>
    </source>
</evidence>
<dbReference type="InterPro" id="IPR027417">
    <property type="entry name" value="P-loop_NTPase"/>
</dbReference>
<organism evidence="9 10">
    <name type="scientific">Candidatus Gallimonas gallistercoris</name>
    <dbReference type="NCBI Taxonomy" id="2838602"/>
    <lineage>
        <taxon>Bacteria</taxon>
        <taxon>Bacillati</taxon>
        <taxon>Bacillota</taxon>
        <taxon>Clostridia</taxon>
        <taxon>Candidatus Gallimonas</taxon>
    </lineage>
</organism>
<gene>
    <name evidence="9" type="ORF">H9797_00130</name>
</gene>
<proteinExistence type="predicted"/>
<evidence type="ECO:0000256" key="5">
    <source>
        <dbReference type="ARBA" id="ARBA00022989"/>
    </source>
</evidence>